<dbReference type="Proteomes" id="UP001054889">
    <property type="component" value="Unassembled WGS sequence"/>
</dbReference>
<reference evidence="2" key="2">
    <citation type="submission" date="2021-12" db="EMBL/GenBank/DDBJ databases">
        <title>Resequencing data analysis of finger millet.</title>
        <authorList>
            <person name="Hatakeyama M."/>
            <person name="Aluri S."/>
            <person name="Balachadran M.T."/>
            <person name="Sivarajan S.R."/>
            <person name="Poveda L."/>
            <person name="Shimizu-Inatsugi R."/>
            <person name="Schlapbach R."/>
            <person name="Sreeman S.M."/>
            <person name="Shimizu K.K."/>
        </authorList>
    </citation>
    <scope>NUCLEOTIDE SEQUENCE</scope>
</reference>
<evidence type="ECO:0000256" key="1">
    <source>
        <dbReference type="SAM" id="MobiDB-lite"/>
    </source>
</evidence>
<dbReference type="EMBL" id="BQKI01000084">
    <property type="protein sequence ID" value="GJN32927.1"/>
    <property type="molecule type" value="Genomic_DNA"/>
</dbReference>
<feature type="compositionally biased region" description="Low complexity" evidence="1">
    <location>
        <begin position="32"/>
        <end position="62"/>
    </location>
</feature>
<evidence type="ECO:0000313" key="3">
    <source>
        <dbReference type="Proteomes" id="UP001054889"/>
    </source>
</evidence>
<feature type="compositionally biased region" description="Acidic residues" evidence="1">
    <location>
        <begin position="17"/>
        <end position="31"/>
    </location>
</feature>
<evidence type="ECO:0000313" key="2">
    <source>
        <dbReference type="EMBL" id="GJN32927.1"/>
    </source>
</evidence>
<comment type="caution">
    <text evidence="2">The sequence shown here is derived from an EMBL/GenBank/DDBJ whole genome shotgun (WGS) entry which is preliminary data.</text>
</comment>
<organism evidence="2 3">
    <name type="scientific">Eleusine coracana subsp. coracana</name>
    <dbReference type="NCBI Taxonomy" id="191504"/>
    <lineage>
        <taxon>Eukaryota</taxon>
        <taxon>Viridiplantae</taxon>
        <taxon>Streptophyta</taxon>
        <taxon>Embryophyta</taxon>
        <taxon>Tracheophyta</taxon>
        <taxon>Spermatophyta</taxon>
        <taxon>Magnoliopsida</taxon>
        <taxon>Liliopsida</taxon>
        <taxon>Poales</taxon>
        <taxon>Poaceae</taxon>
        <taxon>PACMAD clade</taxon>
        <taxon>Chloridoideae</taxon>
        <taxon>Cynodonteae</taxon>
        <taxon>Eleusininae</taxon>
        <taxon>Eleusine</taxon>
    </lineage>
</organism>
<dbReference type="AlphaFoldDB" id="A0AAV5FD77"/>
<keyword evidence="3" id="KW-1185">Reference proteome</keyword>
<accession>A0AAV5FD77</accession>
<gene>
    <name evidence="2" type="primary">gb21471</name>
    <name evidence="2" type="ORF">PR202_gb21471</name>
</gene>
<name>A0AAV5FD77_ELECO</name>
<sequence length="99" mass="10697">MEMGRGWHQELGVVDTIYEDDHEDDEEEESFDSATASSSAAATSRSCSPAETGAAAAAAHASLPPALRRAVQAWSRANGSREPDVIVRVQEHCLHLHRV</sequence>
<reference evidence="2" key="1">
    <citation type="journal article" date="2018" name="DNA Res.">
        <title>Multiple hybrid de novo genome assembly of finger millet, an orphan allotetraploid crop.</title>
        <authorList>
            <person name="Hatakeyama M."/>
            <person name="Aluri S."/>
            <person name="Balachadran M.T."/>
            <person name="Sivarajan S.R."/>
            <person name="Patrignani A."/>
            <person name="Gruter S."/>
            <person name="Poveda L."/>
            <person name="Shimizu-Inatsugi R."/>
            <person name="Baeten J."/>
            <person name="Francoijs K.J."/>
            <person name="Nataraja K.N."/>
            <person name="Reddy Y.A.N."/>
            <person name="Phadnis S."/>
            <person name="Ravikumar R.L."/>
            <person name="Schlapbach R."/>
            <person name="Sreeman S.M."/>
            <person name="Shimizu K.K."/>
        </authorList>
    </citation>
    <scope>NUCLEOTIDE SEQUENCE</scope>
</reference>
<protein>
    <submittedName>
        <fullName evidence="2">Uncharacterized protein</fullName>
    </submittedName>
</protein>
<feature type="region of interest" description="Disordered" evidence="1">
    <location>
        <begin position="1"/>
        <end position="62"/>
    </location>
</feature>
<proteinExistence type="predicted"/>